<evidence type="ECO:0000313" key="3">
    <source>
        <dbReference type="Proteomes" id="UP001431902"/>
    </source>
</evidence>
<name>A0ABT6X3P7_9BURK</name>
<evidence type="ECO:0008006" key="4">
    <source>
        <dbReference type="Google" id="ProtNLM"/>
    </source>
</evidence>
<dbReference type="EMBL" id="JASGBH010000002">
    <property type="protein sequence ID" value="MDI9232736.1"/>
    <property type="molecule type" value="Genomic_DNA"/>
</dbReference>
<accession>A0ABT6X3P7</accession>
<protein>
    <recommendedName>
        <fullName evidence="4">Polysaccharide chain length determinant N-terminal domain-containing protein</fullName>
    </recommendedName>
</protein>
<reference evidence="2" key="1">
    <citation type="submission" date="2023-05" db="EMBL/GenBank/DDBJ databases">
        <title>Limnohabitans sp. strain HM2-2 Genome sequencing and assembly.</title>
        <authorList>
            <person name="Jung Y."/>
        </authorList>
    </citation>
    <scope>NUCLEOTIDE SEQUENCE</scope>
    <source>
        <strain evidence="2">HM2-2</strain>
    </source>
</reference>
<dbReference type="Proteomes" id="UP001431902">
    <property type="component" value="Unassembled WGS sequence"/>
</dbReference>
<proteinExistence type="predicted"/>
<organism evidence="2 3">
    <name type="scientific">Limnohabitans lacus</name>
    <dbReference type="NCBI Taxonomy" id="3045173"/>
    <lineage>
        <taxon>Bacteria</taxon>
        <taxon>Pseudomonadati</taxon>
        <taxon>Pseudomonadota</taxon>
        <taxon>Betaproteobacteria</taxon>
        <taxon>Burkholderiales</taxon>
        <taxon>Comamonadaceae</taxon>
        <taxon>Limnohabitans</taxon>
    </lineage>
</organism>
<keyword evidence="1" id="KW-1133">Transmembrane helix</keyword>
<feature type="transmembrane region" description="Helical" evidence="1">
    <location>
        <begin position="21"/>
        <end position="39"/>
    </location>
</feature>
<comment type="caution">
    <text evidence="2">The sequence shown here is derived from an EMBL/GenBank/DDBJ whole genome shotgun (WGS) entry which is preliminary data.</text>
</comment>
<dbReference type="RefSeq" id="WP_283223147.1">
    <property type="nucleotide sequence ID" value="NZ_JASGBH010000002.1"/>
</dbReference>
<sequence length="271" mass="31502">MNKVINESDINNVIKFLIARWKILLMIPVLAGVGAFIIISNNSHASKASMVIKGEYINSKDQLIQNYWMMNSLKNSSGEWDGVIANFRVAGENIEVKRGNLNKIVNIESNLREKIVKIEVYENNDEAAIELSKEVFKVLSALTRPKGTQKNRLEDLLKYYKDEQLKAEMLKSIFYEKYKNQDVRSYTPPEYSYLLKEITGLKRKIFELEEDLFGVDESYIVQAPVIVNNEIKKRIIVNAFIVSMLSFFTVLGFYYIKYIYKNYSIMKQKKV</sequence>
<keyword evidence="3" id="KW-1185">Reference proteome</keyword>
<gene>
    <name evidence="2" type="ORF">QLQ16_02680</name>
</gene>
<feature type="transmembrane region" description="Helical" evidence="1">
    <location>
        <begin position="235"/>
        <end position="260"/>
    </location>
</feature>
<evidence type="ECO:0000256" key="1">
    <source>
        <dbReference type="SAM" id="Phobius"/>
    </source>
</evidence>
<evidence type="ECO:0000313" key="2">
    <source>
        <dbReference type="EMBL" id="MDI9232736.1"/>
    </source>
</evidence>
<keyword evidence="1" id="KW-0812">Transmembrane</keyword>
<keyword evidence="1" id="KW-0472">Membrane</keyword>